<feature type="compositionally biased region" description="Polar residues" evidence="1">
    <location>
        <begin position="102"/>
        <end position="114"/>
    </location>
</feature>
<dbReference type="GeneID" id="25911009"/>
<feature type="region of interest" description="Disordered" evidence="1">
    <location>
        <begin position="458"/>
        <end position="487"/>
    </location>
</feature>
<feature type="compositionally biased region" description="Basic and acidic residues" evidence="1">
    <location>
        <begin position="181"/>
        <end position="199"/>
    </location>
</feature>
<feature type="region of interest" description="Disordered" evidence="1">
    <location>
        <begin position="347"/>
        <end position="367"/>
    </location>
</feature>
<feature type="region of interest" description="Disordered" evidence="1">
    <location>
        <begin position="499"/>
        <end position="524"/>
    </location>
</feature>
<name>A0A0L0FKM6_9EUKA</name>
<dbReference type="Proteomes" id="UP000054560">
    <property type="component" value="Unassembled WGS sequence"/>
</dbReference>
<proteinExistence type="predicted"/>
<feature type="region of interest" description="Disordered" evidence="1">
    <location>
        <begin position="89"/>
        <end position="116"/>
    </location>
</feature>
<feature type="compositionally biased region" description="Polar residues" evidence="1">
    <location>
        <begin position="500"/>
        <end position="519"/>
    </location>
</feature>
<evidence type="ECO:0000313" key="3">
    <source>
        <dbReference type="Proteomes" id="UP000054560"/>
    </source>
</evidence>
<dbReference type="EMBL" id="KQ242871">
    <property type="protein sequence ID" value="KNC77021.1"/>
    <property type="molecule type" value="Genomic_DNA"/>
</dbReference>
<evidence type="ECO:0000256" key="1">
    <source>
        <dbReference type="SAM" id="MobiDB-lite"/>
    </source>
</evidence>
<dbReference type="AlphaFoldDB" id="A0A0L0FKM6"/>
<dbReference type="RefSeq" id="XP_014150923.1">
    <property type="nucleotide sequence ID" value="XM_014295448.1"/>
</dbReference>
<feature type="region of interest" description="Disordered" evidence="1">
    <location>
        <begin position="129"/>
        <end position="168"/>
    </location>
</feature>
<keyword evidence="3" id="KW-1185">Reference proteome</keyword>
<reference evidence="2 3" key="1">
    <citation type="submission" date="2011-02" db="EMBL/GenBank/DDBJ databases">
        <title>The Genome Sequence of Sphaeroforma arctica JP610.</title>
        <authorList>
            <consortium name="The Broad Institute Genome Sequencing Platform"/>
            <person name="Russ C."/>
            <person name="Cuomo C."/>
            <person name="Young S.K."/>
            <person name="Zeng Q."/>
            <person name="Gargeya S."/>
            <person name="Alvarado L."/>
            <person name="Berlin A."/>
            <person name="Chapman S.B."/>
            <person name="Chen Z."/>
            <person name="Freedman E."/>
            <person name="Gellesch M."/>
            <person name="Goldberg J."/>
            <person name="Griggs A."/>
            <person name="Gujja S."/>
            <person name="Heilman E."/>
            <person name="Heiman D."/>
            <person name="Howarth C."/>
            <person name="Mehta T."/>
            <person name="Neiman D."/>
            <person name="Pearson M."/>
            <person name="Roberts A."/>
            <person name="Saif S."/>
            <person name="Shea T."/>
            <person name="Shenoy N."/>
            <person name="Sisk P."/>
            <person name="Stolte C."/>
            <person name="Sykes S."/>
            <person name="White J."/>
            <person name="Yandava C."/>
            <person name="Burger G."/>
            <person name="Gray M.W."/>
            <person name="Holland P.W.H."/>
            <person name="King N."/>
            <person name="Lang F.B.F."/>
            <person name="Roger A.J."/>
            <person name="Ruiz-Trillo I."/>
            <person name="Haas B."/>
            <person name="Nusbaum C."/>
            <person name="Birren B."/>
        </authorList>
    </citation>
    <scope>NUCLEOTIDE SEQUENCE [LARGE SCALE GENOMIC DNA]</scope>
    <source>
        <strain evidence="2 3">JP610</strain>
    </source>
</reference>
<evidence type="ECO:0000313" key="2">
    <source>
        <dbReference type="EMBL" id="KNC77021.1"/>
    </source>
</evidence>
<accession>A0A0L0FKM6</accession>
<organism evidence="2 3">
    <name type="scientific">Sphaeroforma arctica JP610</name>
    <dbReference type="NCBI Taxonomy" id="667725"/>
    <lineage>
        <taxon>Eukaryota</taxon>
        <taxon>Ichthyosporea</taxon>
        <taxon>Ichthyophonida</taxon>
        <taxon>Sphaeroforma</taxon>
    </lineage>
</organism>
<protein>
    <submittedName>
        <fullName evidence="2">Uncharacterized protein</fullName>
    </submittedName>
</protein>
<sequence>MVALKGWRELQRALGLKSSRKSKTQSSDRHSLSSFRKRFSESTVVALKGVDNEVRSIVSVPSASCTENELTESELFEDKIPFESIQGNHVDSNFNGRPRSALVSSSSDGTTEQEMISDREGLRVFRITTRSSERRKSHKARPQLLKPSKSTPVHKLNDLDSPIAAERRTPTTRLQILKAPTDRTDHRTHSKSPRTEHLNIDSYPGRVPIGGGGSTGSRIYEHASVTGSGKLKSDPGHRNNERDAMIKEAYLKISKSTPTGQPSPLSAHRSDFQAADRFFPATPSPLMDRRRPNPERATVNTVQPNSATYSNVKPLSSALLRSSTGPIETYSGPQDVELTSHRGRSLSAGAVGGLSTTPTYKSPLRGGDMKTLILAPSPRQVQKGSKMSELRGLALNQNQNQNQNQLRHRHSTGNRAGMTPERPSRLGVNARYGYGHGDGRVASPVEHLRRGVQVDMIGTSPSAPAMLSTRTQNRPPPLHRSASSGRVSDLPWKRAGLVNGQHSQSSDGLIGSGTPNNRVRWNPHTDIAPTYGRDIYGREVMELGDQSPDIYYELMAYKIDEMMVHRDSTQNTN</sequence>
<gene>
    <name evidence="2" type="ORF">SARC_10505</name>
</gene>
<feature type="region of interest" description="Disordered" evidence="1">
    <location>
        <begin position="181"/>
        <end position="206"/>
    </location>
</feature>